<dbReference type="PANTHER" id="PTHR11963:SF4">
    <property type="entry name" value="AMINOPEPTIDASE NPEPL1-RELATED"/>
    <property type="match status" value="1"/>
</dbReference>
<dbReference type="PANTHER" id="PTHR11963">
    <property type="entry name" value="LEUCINE AMINOPEPTIDASE-RELATED"/>
    <property type="match status" value="1"/>
</dbReference>
<dbReference type="PRINTS" id="PR00481">
    <property type="entry name" value="LAMNOPPTDASE"/>
</dbReference>
<protein>
    <submittedName>
        <fullName evidence="7">Putative leucine aminopeptidase 1</fullName>
    </submittedName>
</protein>
<dbReference type="InterPro" id="IPR000819">
    <property type="entry name" value="Peptidase_M17_C"/>
</dbReference>
<evidence type="ECO:0000259" key="6">
    <source>
        <dbReference type="PROSITE" id="PS00631"/>
    </source>
</evidence>
<feature type="region of interest" description="Disordered" evidence="5">
    <location>
        <begin position="1"/>
        <end position="23"/>
    </location>
</feature>
<dbReference type="InterPro" id="IPR041417">
    <property type="entry name" value="NPEPL1_N"/>
</dbReference>
<dbReference type="InterPro" id="IPR011356">
    <property type="entry name" value="Leucine_aapep/pepB"/>
</dbReference>
<dbReference type="CDD" id="cd00433">
    <property type="entry name" value="Peptidase_M17"/>
    <property type="match status" value="1"/>
</dbReference>
<proteinExistence type="evidence at transcript level"/>
<reference evidence="7" key="1">
    <citation type="journal article" date="2014" name="PLoS Negl. Trop. Dis.">
        <title>An updated insight into the Sialotranscriptome of Triatoma infestans: developmental stage and geographic variations.</title>
        <authorList>
            <person name="Schwarz A."/>
            <person name="Medrano-Mercado N."/>
            <person name="Schaub G.A."/>
            <person name="Struchiner C.J."/>
            <person name="Bargues M.D."/>
            <person name="Levy M.Z."/>
            <person name="Ribeiro J.M."/>
        </authorList>
    </citation>
    <scope>NUCLEOTIDE SEQUENCE</scope>
    <source>
        <strain evidence="7">Chile</strain>
        <tissue evidence="7">Salivary glands</tissue>
    </source>
</reference>
<feature type="domain" description="Cytosol aminopeptidase" evidence="6">
    <location>
        <begin position="344"/>
        <end position="351"/>
    </location>
</feature>
<evidence type="ECO:0000256" key="2">
    <source>
        <dbReference type="ARBA" id="ARBA00022438"/>
    </source>
</evidence>
<dbReference type="SUPFAM" id="SSF53187">
    <property type="entry name" value="Zn-dependent exopeptidases"/>
    <property type="match status" value="1"/>
</dbReference>
<dbReference type="Gene3D" id="3.40.50.10590">
    <property type="entry name" value="Zn-dependent exopeptidases"/>
    <property type="match status" value="1"/>
</dbReference>
<organism evidence="7">
    <name type="scientific">Triatoma infestans</name>
    <name type="common">Assassin bug</name>
    <dbReference type="NCBI Taxonomy" id="30076"/>
    <lineage>
        <taxon>Eukaryota</taxon>
        <taxon>Metazoa</taxon>
        <taxon>Ecdysozoa</taxon>
        <taxon>Arthropoda</taxon>
        <taxon>Hexapoda</taxon>
        <taxon>Insecta</taxon>
        <taxon>Pterygota</taxon>
        <taxon>Neoptera</taxon>
        <taxon>Paraneoptera</taxon>
        <taxon>Hemiptera</taxon>
        <taxon>Heteroptera</taxon>
        <taxon>Panheteroptera</taxon>
        <taxon>Cimicomorpha</taxon>
        <taxon>Reduviidae</taxon>
        <taxon>Triatominae</taxon>
        <taxon>Triatoma</taxon>
    </lineage>
</organism>
<evidence type="ECO:0000313" key="7">
    <source>
        <dbReference type="EMBL" id="JAC17634.1"/>
    </source>
</evidence>
<evidence type="ECO:0000256" key="4">
    <source>
        <dbReference type="ARBA" id="ARBA00022801"/>
    </source>
</evidence>
<dbReference type="GO" id="GO:0006508">
    <property type="term" value="P:proteolysis"/>
    <property type="evidence" value="ECO:0007669"/>
    <property type="project" value="UniProtKB-KW"/>
</dbReference>
<dbReference type="Pfam" id="PF18295">
    <property type="entry name" value="Pdase_M17_N2"/>
    <property type="match status" value="1"/>
</dbReference>
<keyword evidence="4" id="KW-0378">Hydrolase</keyword>
<evidence type="ECO:0000256" key="3">
    <source>
        <dbReference type="ARBA" id="ARBA00022670"/>
    </source>
</evidence>
<dbReference type="AlphaFoldDB" id="A0A023F9F8"/>
<dbReference type="GO" id="GO:0070006">
    <property type="term" value="F:metalloaminopeptidase activity"/>
    <property type="evidence" value="ECO:0007669"/>
    <property type="project" value="InterPro"/>
</dbReference>
<comment type="similarity">
    <text evidence="1">Belongs to the peptidase M17 family.</text>
</comment>
<accession>A0A023F9F8</accession>
<keyword evidence="3" id="KW-0645">Protease</keyword>
<dbReference type="GO" id="GO:0005737">
    <property type="term" value="C:cytoplasm"/>
    <property type="evidence" value="ECO:0007669"/>
    <property type="project" value="InterPro"/>
</dbReference>
<name>A0A023F9F8_TRIIF</name>
<evidence type="ECO:0000256" key="5">
    <source>
        <dbReference type="SAM" id="MobiDB-lite"/>
    </source>
</evidence>
<dbReference type="PROSITE" id="PS00631">
    <property type="entry name" value="CYTOSOL_AP"/>
    <property type="match status" value="1"/>
</dbReference>
<evidence type="ECO:0000256" key="1">
    <source>
        <dbReference type="ARBA" id="ARBA00009528"/>
    </source>
</evidence>
<dbReference type="Pfam" id="PF00883">
    <property type="entry name" value="Peptidase_M17"/>
    <property type="match status" value="1"/>
</dbReference>
<dbReference type="EMBL" id="GBBI01001078">
    <property type="protein sequence ID" value="JAC17634.1"/>
    <property type="molecule type" value="mRNA"/>
</dbReference>
<dbReference type="GO" id="GO:0030145">
    <property type="term" value="F:manganese ion binding"/>
    <property type="evidence" value="ECO:0007669"/>
    <property type="project" value="InterPro"/>
</dbReference>
<keyword evidence="2 7" id="KW-0031">Aminopeptidase</keyword>
<sequence length="509" mass="54629">MENSNGGEVKITFSTDSERSDPQKQPVIIVGQLTCLNKINFDAIRHKLEPRVTEEVFKNALSTLHPNTADTISLYINLATLASLPNKCSRHNSSARPHALAGVIKSNSSGVSETIVVVCPFSDVLASAAAIARSYPAFSMKTMTGTSATVEVTVEFILTDKDTSPPLDCKLLTAMAQAVRDAAAIVDTPCNMMNVSNFIEEITSMVRDHPELEMTVIRGKELKERGMNGIYSVGKASHVEPALVVVKYRPAVKIESATVAWVGKGIVYDTGGLSIKSKAMMPGMKRDCAGAAAILGAIRVAAELGVTTELYGVFCLAENSVGPKSTRPDDIETLYSGRTVEINNTDAEGRLVLADGVVYAARDLKADLVIDVATLTGAQGIATGKYHGALLTNSQDCETELMGISRTSGDLLFPIPYSPELHFPEFNSAVADMKNSVGDRANAQSSCAGLFILAHLGFDFPGKWVHIDMASPAYSGERATGYGVALLTLYISKYSQNDMLRRLYELSQE</sequence>
<dbReference type="Gene3D" id="3.40.630.10">
    <property type="entry name" value="Zn peptidases"/>
    <property type="match status" value="1"/>
</dbReference>